<feature type="signal peptide" evidence="1">
    <location>
        <begin position="1"/>
        <end position="22"/>
    </location>
</feature>
<dbReference type="Pfam" id="PF18962">
    <property type="entry name" value="Por_Secre_tail"/>
    <property type="match status" value="1"/>
</dbReference>
<organism evidence="3 4">
    <name type="scientific">Spirosoma utsteinense</name>
    <dbReference type="NCBI Taxonomy" id="2585773"/>
    <lineage>
        <taxon>Bacteria</taxon>
        <taxon>Pseudomonadati</taxon>
        <taxon>Bacteroidota</taxon>
        <taxon>Cytophagia</taxon>
        <taxon>Cytophagales</taxon>
        <taxon>Cytophagaceae</taxon>
        <taxon>Spirosoma</taxon>
    </lineage>
</organism>
<protein>
    <recommendedName>
        <fullName evidence="2">Secretion system C-terminal sorting domain-containing protein</fullName>
    </recommendedName>
</protein>
<evidence type="ECO:0000313" key="4">
    <source>
        <dbReference type="Proteomes" id="UP000700732"/>
    </source>
</evidence>
<comment type="caution">
    <text evidence="3">The sequence shown here is derived from an EMBL/GenBank/DDBJ whole genome shotgun (WGS) entry which is preliminary data.</text>
</comment>
<accession>A0ABR6W7P0</accession>
<keyword evidence="4" id="KW-1185">Reference proteome</keyword>
<evidence type="ECO:0000256" key="1">
    <source>
        <dbReference type="SAM" id="SignalP"/>
    </source>
</evidence>
<feature type="chain" id="PRO_5045599293" description="Secretion system C-terminal sorting domain-containing protein" evidence="1">
    <location>
        <begin position="23"/>
        <end position="130"/>
    </location>
</feature>
<dbReference type="InterPro" id="IPR026444">
    <property type="entry name" value="Secre_tail"/>
</dbReference>
<evidence type="ECO:0000259" key="2">
    <source>
        <dbReference type="Pfam" id="PF18962"/>
    </source>
</evidence>
<sequence>MKTLLTSLLIAASLTSFSATHAENGPARKPAQVASYQSGMYTTADGKLNIALDKQAGGTVDVRLINQEGKVLYDQQVGKHQTTARLRLDLSELPDGAYKVVISNGKDVTTKAVTILTKPVATLARLVALN</sequence>
<reference evidence="3 4" key="1">
    <citation type="submission" date="2019-06" db="EMBL/GenBank/DDBJ databases">
        <title>Spirosoma utsteinense sp. nov. isolated from Antarctic ice-free soils.</title>
        <authorList>
            <person name="Tahon G."/>
        </authorList>
    </citation>
    <scope>NUCLEOTIDE SEQUENCE [LARGE SCALE GENOMIC DNA]</scope>
    <source>
        <strain evidence="3 4">LMG 31447</strain>
    </source>
</reference>
<feature type="domain" description="Secretion system C-terminal sorting" evidence="2">
    <location>
        <begin position="44"/>
        <end position="114"/>
    </location>
</feature>
<proteinExistence type="predicted"/>
<dbReference type="RefSeq" id="WP_186737950.1">
    <property type="nucleotide sequence ID" value="NZ_VFIA01000014.1"/>
</dbReference>
<name>A0ABR6W7P0_9BACT</name>
<evidence type="ECO:0000313" key="3">
    <source>
        <dbReference type="EMBL" id="MBC3792163.1"/>
    </source>
</evidence>
<dbReference type="Proteomes" id="UP000700732">
    <property type="component" value="Unassembled WGS sequence"/>
</dbReference>
<keyword evidence="1" id="KW-0732">Signal</keyword>
<gene>
    <name evidence="3" type="ORF">FH603_2673</name>
</gene>
<dbReference type="EMBL" id="VFIA01000014">
    <property type="protein sequence ID" value="MBC3792163.1"/>
    <property type="molecule type" value="Genomic_DNA"/>
</dbReference>